<proteinExistence type="predicted"/>
<reference evidence="2" key="1">
    <citation type="submission" date="2020-03" db="EMBL/GenBank/DDBJ databases">
        <title>The deep terrestrial virosphere.</title>
        <authorList>
            <person name="Holmfeldt K."/>
            <person name="Nilsson E."/>
            <person name="Simone D."/>
            <person name="Lopez-Fernandez M."/>
            <person name="Wu X."/>
            <person name="de Brujin I."/>
            <person name="Lundin D."/>
            <person name="Andersson A."/>
            <person name="Bertilsson S."/>
            <person name="Dopson M."/>
        </authorList>
    </citation>
    <scope>NUCLEOTIDE SEQUENCE</scope>
    <source>
        <strain evidence="2">MM415B02430</strain>
    </source>
</reference>
<dbReference type="AlphaFoldDB" id="A0A6M3L8Q3"/>
<accession>A0A6M3L8Q3</accession>
<organism evidence="2">
    <name type="scientific">viral metagenome</name>
    <dbReference type="NCBI Taxonomy" id="1070528"/>
    <lineage>
        <taxon>unclassified sequences</taxon>
        <taxon>metagenomes</taxon>
        <taxon>organismal metagenomes</taxon>
    </lineage>
</organism>
<dbReference type="EMBL" id="MT142895">
    <property type="protein sequence ID" value="QJA90162.1"/>
    <property type="molecule type" value="Genomic_DNA"/>
</dbReference>
<evidence type="ECO:0000313" key="2">
    <source>
        <dbReference type="EMBL" id="QJA90162.1"/>
    </source>
</evidence>
<sequence>MEGKEMTGIDTKAIQAELDSLVNPPDDPGRPTSNSKVVVKLDKSIWGKINIREGDTGYTISLNPCKIHIPGQLEAQVQVAREIITGG</sequence>
<gene>
    <name evidence="2" type="ORF">MM415B02430_0003</name>
</gene>
<name>A0A6M3L8Q3_9ZZZZ</name>
<protein>
    <submittedName>
        <fullName evidence="2">Uncharacterized protein</fullName>
    </submittedName>
</protein>
<evidence type="ECO:0000256" key="1">
    <source>
        <dbReference type="SAM" id="MobiDB-lite"/>
    </source>
</evidence>
<feature type="region of interest" description="Disordered" evidence="1">
    <location>
        <begin position="16"/>
        <end position="35"/>
    </location>
</feature>